<keyword evidence="3" id="KW-1185">Reference proteome</keyword>
<accession>A0A9P4GF78</accession>
<comment type="caution">
    <text evidence="2">The sequence shown here is derived from an EMBL/GenBank/DDBJ whole genome shotgun (WGS) entry which is preliminary data.</text>
</comment>
<feature type="compositionally biased region" description="Low complexity" evidence="1">
    <location>
        <begin position="36"/>
        <end position="46"/>
    </location>
</feature>
<evidence type="ECO:0000313" key="2">
    <source>
        <dbReference type="EMBL" id="KAF1844075.1"/>
    </source>
</evidence>
<sequence>MLAKQCVRQCCTRPSLSLSVASETPRRDGAIEPAKSLASTSSSPLHSAHSSQISEVADLAPGTLVGHHQEEALVKPPFLSSAHDRGSCLLNSCLARLSEAVRCSLYSACFFRIATHRQVNGLGVALVTSLAALDAQTVYHNSNYPVLVRPGSNQALLRRHLMFCSGPYPSPHRILCASASPRRVVRSPAPSNRSTAHRGFVASGLAAFAGAQLFLDRVSASGLLLTCPLATRYMSCLAPLLSAHL</sequence>
<evidence type="ECO:0000256" key="1">
    <source>
        <dbReference type="SAM" id="MobiDB-lite"/>
    </source>
</evidence>
<dbReference type="AlphaFoldDB" id="A0A9P4GF78"/>
<evidence type="ECO:0000313" key="3">
    <source>
        <dbReference type="Proteomes" id="UP000800039"/>
    </source>
</evidence>
<dbReference type="EMBL" id="ML976617">
    <property type="protein sequence ID" value="KAF1844075.1"/>
    <property type="molecule type" value="Genomic_DNA"/>
</dbReference>
<feature type="region of interest" description="Disordered" evidence="1">
    <location>
        <begin position="22"/>
        <end position="46"/>
    </location>
</feature>
<dbReference type="Proteomes" id="UP000800039">
    <property type="component" value="Unassembled WGS sequence"/>
</dbReference>
<dbReference type="GeneID" id="63844108"/>
<name>A0A9P4GF78_9PLEO</name>
<protein>
    <submittedName>
        <fullName evidence="2">Uncharacterized protein</fullName>
    </submittedName>
</protein>
<reference evidence="2" key="1">
    <citation type="submission" date="2020-01" db="EMBL/GenBank/DDBJ databases">
        <authorList>
            <consortium name="DOE Joint Genome Institute"/>
            <person name="Haridas S."/>
            <person name="Albert R."/>
            <person name="Binder M."/>
            <person name="Bloem J."/>
            <person name="Labutti K."/>
            <person name="Salamov A."/>
            <person name="Andreopoulos B."/>
            <person name="Baker S.E."/>
            <person name="Barry K."/>
            <person name="Bills G."/>
            <person name="Bluhm B.H."/>
            <person name="Cannon C."/>
            <person name="Castanera R."/>
            <person name="Culley D.E."/>
            <person name="Daum C."/>
            <person name="Ezra D."/>
            <person name="Gonzalez J.B."/>
            <person name="Henrissat B."/>
            <person name="Kuo A."/>
            <person name="Liang C."/>
            <person name="Lipzen A."/>
            <person name="Lutzoni F."/>
            <person name="Magnuson J."/>
            <person name="Mondo S."/>
            <person name="Nolan M."/>
            <person name="Ohm R."/>
            <person name="Pangilinan J."/>
            <person name="Park H.-J."/>
            <person name="Ramirez L."/>
            <person name="Alfaro M."/>
            <person name="Sun H."/>
            <person name="Tritt A."/>
            <person name="Yoshinaga Y."/>
            <person name="Zwiers L.-H."/>
            <person name="Turgeon B.G."/>
            <person name="Goodwin S.B."/>
            <person name="Spatafora J.W."/>
            <person name="Crous P.W."/>
            <person name="Grigoriev I.V."/>
        </authorList>
    </citation>
    <scope>NUCLEOTIDE SEQUENCE</scope>
    <source>
        <strain evidence="2">CBS 394.84</strain>
    </source>
</reference>
<dbReference type="RefSeq" id="XP_040786638.1">
    <property type="nucleotide sequence ID" value="XM_040926856.1"/>
</dbReference>
<gene>
    <name evidence="2" type="ORF">K460DRAFT_157172</name>
</gene>
<proteinExistence type="predicted"/>
<organism evidence="2 3">
    <name type="scientific">Cucurbitaria berberidis CBS 394.84</name>
    <dbReference type="NCBI Taxonomy" id="1168544"/>
    <lineage>
        <taxon>Eukaryota</taxon>
        <taxon>Fungi</taxon>
        <taxon>Dikarya</taxon>
        <taxon>Ascomycota</taxon>
        <taxon>Pezizomycotina</taxon>
        <taxon>Dothideomycetes</taxon>
        <taxon>Pleosporomycetidae</taxon>
        <taxon>Pleosporales</taxon>
        <taxon>Pleosporineae</taxon>
        <taxon>Cucurbitariaceae</taxon>
        <taxon>Cucurbitaria</taxon>
    </lineage>
</organism>